<reference evidence="2" key="1">
    <citation type="journal article" date="2023" name="G3 (Bethesda)">
        <title>Genome assembly and association tests identify interacting loci associated with vigor, precocity, and sex in interspecific pistachio rootstocks.</title>
        <authorList>
            <person name="Palmer W."/>
            <person name="Jacygrad E."/>
            <person name="Sagayaradj S."/>
            <person name="Cavanaugh K."/>
            <person name="Han R."/>
            <person name="Bertier L."/>
            <person name="Beede B."/>
            <person name="Kafkas S."/>
            <person name="Golino D."/>
            <person name="Preece J."/>
            <person name="Michelmore R."/>
        </authorList>
    </citation>
    <scope>NUCLEOTIDE SEQUENCE [LARGE SCALE GENOMIC DNA]</scope>
</reference>
<name>A0ACC0Y3N7_9ROSI</name>
<organism evidence="1 2">
    <name type="scientific">Pistacia integerrima</name>
    <dbReference type="NCBI Taxonomy" id="434235"/>
    <lineage>
        <taxon>Eukaryota</taxon>
        <taxon>Viridiplantae</taxon>
        <taxon>Streptophyta</taxon>
        <taxon>Embryophyta</taxon>
        <taxon>Tracheophyta</taxon>
        <taxon>Spermatophyta</taxon>
        <taxon>Magnoliopsida</taxon>
        <taxon>eudicotyledons</taxon>
        <taxon>Gunneridae</taxon>
        <taxon>Pentapetalae</taxon>
        <taxon>rosids</taxon>
        <taxon>malvids</taxon>
        <taxon>Sapindales</taxon>
        <taxon>Anacardiaceae</taxon>
        <taxon>Pistacia</taxon>
    </lineage>
</organism>
<dbReference type="EMBL" id="CM047744">
    <property type="protein sequence ID" value="KAJ0027961.1"/>
    <property type="molecule type" value="Genomic_DNA"/>
</dbReference>
<dbReference type="Proteomes" id="UP001163603">
    <property type="component" value="Chromosome 9"/>
</dbReference>
<sequence length="453" mass="48804">MDSRDEENPLVVDSLLIRTPKNHTRDVHILSCAFLLIFLAYGAAQNLETTVNTEGNLGTISLGILYLSFTFFSLFSSLVVRLLGSKNAIVLGTTGYWLFVAANLKPSWLYNGASFCVSWLCCFNNMGWTGAKGTYLTSTARSHARDHNLHEGTIIGKFNGEFWGVFASHQLVGNLISLALLRNGTGGTTSGTTLLFIVFLISMTLGTILMCFLSKDDGKGEKGSADASVNFYSYVVSLSKSVIAPLFDIKMILIIPLIAYSGLQQAFVWAEFTKEIVTPTLGAPGVGGAMAMYGAFDALVSKRSRNNFCNFFQCSLAAGQLTSGLSSITYIVFGGALVQAVVFLWLLLKYSVTGGILGIIYPLLMAAILGIGDGVLNTQLSALIGILFKHDTEGAFAQLKVWQCASIAIVFFVTPYISLQTMLVIMLAAIGVSLVGVLFLTIKVEKVFFSSSL</sequence>
<comment type="caution">
    <text evidence="1">The sequence shown here is derived from an EMBL/GenBank/DDBJ whole genome shotgun (WGS) entry which is preliminary data.</text>
</comment>
<proteinExistence type="predicted"/>
<accession>A0ACC0Y3N7</accession>
<evidence type="ECO:0000313" key="1">
    <source>
        <dbReference type="EMBL" id="KAJ0027961.1"/>
    </source>
</evidence>
<protein>
    <submittedName>
        <fullName evidence="1">Uncharacterized protein</fullName>
    </submittedName>
</protein>
<evidence type="ECO:0000313" key="2">
    <source>
        <dbReference type="Proteomes" id="UP001163603"/>
    </source>
</evidence>
<gene>
    <name evidence="1" type="ORF">Pint_35452</name>
</gene>
<keyword evidence="2" id="KW-1185">Reference proteome</keyword>